<evidence type="ECO:0000313" key="3">
    <source>
        <dbReference type="Proteomes" id="UP000054538"/>
    </source>
</evidence>
<reference evidence="2 3" key="1">
    <citation type="submission" date="2014-04" db="EMBL/GenBank/DDBJ databases">
        <authorList>
            <consortium name="DOE Joint Genome Institute"/>
            <person name="Kuo A."/>
            <person name="Kohler A."/>
            <person name="Jargeat P."/>
            <person name="Nagy L.G."/>
            <person name="Floudas D."/>
            <person name="Copeland A."/>
            <person name="Barry K.W."/>
            <person name="Cichocki N."/>
            <person name="Veneault-Fourrey C."/>
            <person name="LaButti K."/>
            <person name="Lindquist E.A."/>
            <person name="Lipzen A."/>
            <person name="Lundell T."/>
            <person name="Morin E."/>
            <person name="Murat C."/>
            <person name="Sun H."/>
            <person name="Tunlid A."/>
            <person name="Henrissat B."/>
            <person name="Grigoriev I.V."/>
            <person name="Hibbett D.S."/>
            <person name="Martin F."/>
            <person name="Nordberg H.P."/>
            <person name="Cantor M.N."/>
            <person name="Hua S.X."/>
        </authorList>
    </citation>
    <scope>NUCLEOTIDE SEQUENCE [LARGE SCALE GENOMIC DNA]</scope>
    <source>
        <strain evidence="2 3">Ve08.2h10</strain>
    </source>
</reference>
<feature type="compositionally biased region" description="Basic and acidic residues" evidence="1">
    <location>
        <begin position="123"/>
        <end position="141"/>
    </location>
</feature>
<dbReference type="Proteomes" id="UP000054538">
    <property type="component" value="Unassembled WGS sequence"/>
</dbReference>
<name>A0A0D0CMG8_9AGAM</name>
<dbReference type="EMBL" id="KN827479">
    <property type="protein sequence ID" value="KIK76453.1"/>
    <property type="molecule type" value="Genomic_DNA"/>
</dbReference>
<evidence type="ECO:0000313" key="2">
    <source>
        <dbReference type="EMBL" id="KIK76453.1"/>
    </source>
</evidence>
<dbReference type="AlphaFoldDB" id="A0A0D0CMG8"/>
<organism evidence="2 3">
    <name type="scientific">Paxillus rubicundulus Ve08.2h10</name>
    <dbReference type="NCBI Taxonomy" id="930991"/>
    <lineage>
        <taxon>Eukaryota</taxon>
        <taxon>Fungi</taxon>
        <taxon>Dikarya</taxon>
        <taxon>Basidiomycota</taxon>
        <taxon>Agaricomycotina</taxon>
        <taxon>Agaricomycetes</taxon>
        <taxon>Agaricomycetidae</taxon>
        <taxon>Boletales</taxon>
        <taxon>Paxilineae</taxon>
        <taxon>Paxillaceae</taxon>
        <taxon>Paxillus</taxon>
    </lineage>
</organism>
<sequence length="141" mass="15985">MDATSANSVLNVTAKTIVDLLWGKVQEGEWGMVVKRMENSMNATCAVIQHVDVISRIVITVEQLLHPQNTAWPHWIAMIEWTHKSVTCHAWARNGRIICTAYKFLTTSNNDKEGLQQPEELLAMDKAKRGRNTGDEDGRRR</sequence>
<feature type="region of interest" description="Disordered" evidence="1">
    <location>
        <begin position="115"/>
        <end position="141"/>
    </location>
</feature>
<accession>A0A0D0CMG8</accession>
<dbReference type="OrthoDB" id="2678504at2759"/>
<dbReference type="InParanoid" id="A0A0D0CMG8"/>
<evidence type="ECO:0000256" key="1">
    <source>
        <dbReference type="SAM" id="MobiDB-lite"/>
    </source>
</evidence>
<proteinExistence type="predicted"/>
<gene>
    <name evidence="2" type="ORF">PAXRUDRAFT_169918</name>
</gene>
<protein>
    <submittedName>
        <fullName evidence="2">Uncharacterized protein</fullName>
    </submittedName>
</protein>
<dbReference type="HOGENOM" id="CLU_122965_0_0_1"/>
<keyword evidence="3" id="KW-1185">Reference proteome</keyword>
<reference evidence="3" key="2">
    <citation type="submission" date="2015-01" db="EMBL/GenBank/DDBJ databases">
        <title>Evolutionary Origins and Diversification of the Mycorrhizal Mutualists.</title>
        <authorList>
            <consortium name="DOE Joint Genome Institute"/>
            <consortium name="Mycorrhizal Genomics Consortium"/>
            <person name="Kohler A."/>
            <person name="Kuo A."/>
            <person name="Nagy L.G."/>
            <person name="Floudas D."/>
            <person name="Copeland A."/>
            <person name="Barry K.W."/>
            <person name="Cichocki N."/>
            <person name="Veneault-Fourrey C."/>
            <person name="LaButti K."/>
            <person name="Lindquist E.A."/>
            <person name="Lipzen A."/>
            <person name="Lundell T."/>
            <person name="Morin E."/>
            <person name="Murat C."/>
            <person name="Riley R."/>
            <person name="Ohm R."/>
            <person name="Sun H."/>
            <person name="Tunlid A."/>
            <person name="Henrissat B."/>
            <person name="Grigoriev I.V."/>
            <person name="Hibbett D.S."/>
            <person name="Martin F."/>
        </authorList>
    </citation>
    <scope>NUCLEOTIDE SEQUENCE [LARGE SCALE GENOMIC DNA]</scope>
    <source>
        <strain evidence="3">Ve08.2h10</strain>
    </source>
</reference>